<reference evidence="3" key="1">
    <citation type="journal article" date="2019" name="Curr. Biol.">
        <title>Genome Sequence of Striga asiatica Provides Insight into the Evolution of Plant Parasitism.</title>
        <authorList>
            <person name="Yoshida S."/>
            <person name="Kim S."/>
            <person name="Wafula E.K."/>
            <person name="Tanskanen J."/>
            <person name="Kim Y.M."/>
            <person name="Honaas L."/>
            <person name="Yang Z."/>
            <person name="Spallek T."/>
            <person name="Conn C.E."/>
            <person name="Ichihashi Y."/>
            <person name="Cheong K."/>
            <person name="Cui S."/>
            <person name="Der J.P."/>
            <person name="Gundlach H."/>
            <person name="Jiao Y."/>
            <person name="Hori C."/>
            <person name="Ishida J.K."/>
            <person name="Kasahara H."/>
            <person name="Kiba T."/>
            <person name="Kim M.S."/>
            <person name="Koo N."/>
            <person name="Laohavisit A."/>
            <person name="Lee Y.H."/>
            <person name="Lumba S."/>
            <person name="McCourt P."/>
            <person name="Mortimer J.C."/>
            <person name="Mutuku J.M."/>
            <person name="Nomura T."/>
            <person name="Sasaki-Sekimoto Y."/>
            <person name="Seto Y."/>
            <person name="Wang Y."/>
            <person name="Wakatake T."/>
            <person name="Sakakibara H."/>
            <person name="Demura T."/>
            <person name="Yamaguchi S."/>
            <person name="Yoneyama K."/>
            <person name="Manabe R.I."/>
            <person name="Nelson D.C."/>
            <person name="Schulman A.H."/>
            <person name="Timko M.P."/>
            <person name="dePamphilis C.W."/>
            <person name="Choi D."/>
            <person name="Shirasu K."/>
        </authorList>
    </citation>
    <scope>NUCLEOTIDE SEQUENCE [LARGE SCALE GENOMIC DNA]</scope>
    <source>
        <strain evidence="3">cv. UVA1</strain>
    </source>
</reference>
<evidence type="ECO:0000313" key="3">
    <source>
        <dbReference type="Proteomes" id="UP000325081"/>
    </source>
</evidence>
<dbReference type="AlphaFoldDB" id="A0A5A7QGE4"/>
<gene>
    <name evidence="2" type="ORF">STAS_20832</name>
</gene>
<proteinExistence type="predicted"/>
<dbReference type="EMBL" id="BKCP01006793">
    <property type="protein sequence ID" value="GER43952.1"/>
    <property type="molecule type" value="Genomic_DNA"/>
</dbReference>
<dbReference type="Proteomes" id="UP000325081">
    <property type="component" value="Unassembled WGS sequence"/>
</dbReference>
<feature type="compositionally biased region" description="Polar residues" evidence="1">
    <location>
        <begin position="70"/>
        <end position="81"/>
    </location>
</feature>
<name>A0A5A7QGE4_STRAF</name>
<keyword evidence="3" id="KW-1185">Reference proteome</keyword>
<feature type="region of interest" description="Disordered" evidence="1">
    <location>
        <begin position="35"/>
        <end position="83"/>
    </location>
</feature>
<protein>
    <submittedName>
        <fullName evidence="2">Growth-regulating factor 1</fullName>
    </submittedName>
</protein>
<organism evidence="2 3">
    <name type="scientific">Striga asiatica</name>
    <name type="common">Asiatic witchweed</name>
    <name type="synonym">Buchnera asiatica</name>
    <dbReference type="NCBI Taxonomy" id="4170"/>
    <lineage>
        <taxon>Eukaryota</taxon>
        <taxon>Viridiplantae</taxon>
        <taxon>Streptophyta</taxon>
        <taxon>Embryophyta</taxon>
        <taxon>Tracheophyta</taxon>
        <taxon>Spermatophyta</taxon>
        <taxon>Magnoliopsida</taxon>
        <taxon>eudicotyledons</taxon>
        <taxon>Gunneridae</taxon>
        <taxon>Pentapetalae</taxon>
        <taxon>asterids</taxon>
        <taxon>lamiids</taxon>
        <taxon>Lamiales</taxon>
        <taxon>Orobanchaceae</taxon>
        <taxon>Buchnereae</taxon>
        <taxon>Striga</taxon>
    </lineage>
</organism>
<sequence>MERWAMFFATDSQNMGCSTAARMLRRWRRGCTGVGGGAEDLTLRPPAGKHPEQPSCRRRTSSPAFPSPPDNHQTTNYTRQPPSEFAVIAILDRRRLRQHLLSSSIFSGTLDMSPPSTLRRRH</sequence>
<accession>A0A5A7QGE4</accession>
<evidence type="ECO:0000256" key="1">
    <source>
        <dbReference type="SAM" id="MobiDB-lite"/>
    </source>
</evidence>
<comment type="caution">
    <text evidence="2">The sequence shown here is derived from an EMBL/GenBank/DDBJ whole genome shotgun (WGS) entry which is preliminary data.</text>
</comment>
<evidence type="ECO:0000313" key="2">
    <source>
        <dbReference type="EMBL" id="GER43952.1"/>
    </source>
</evidence>